<evidence type="ECO:0000313" key="4">
    <source>
        <dbReference type="Proteomes" id="UP000681967"/>
    </source>
</evidence>
<dbReference type="PANTHER" id="PTHR46289:SF14">
    <property type="entry name" value="DUF4371 DOMAIN-CONTAINING PROTEIN"/>
    <property type="match status" value="1"/>
</dbReference>
<dbReference type="GO" id="GO:0046983">
    <property type="term" value="F:protein dimerization activity"/>
    <property type="evidence" value="ECO:0007669"/>
    <property type="project" value="InterPro"/>
</dbReference>
<comment type="caution">
    <text evidence="3">The sequence shown here is derived from an EMBL/GenBank/DDBJ whole genome shotgun (WGS) entry which is preliminary data.</text>
</comment>
<dbReference type="Proteomes" id="UP000681967">
    <property type="component" value="Unassembled WGS sequence"/>
</dbReference>
<feature type="domain" description="HAT C-terminal dimerisation" evidence="1">
    <location>
        <begin position="555"/>
        <end position="613"/>
    </location>
</feature>
<dbReference type="Pfam" id="PF05699">
    <property type="entry name" value="Dimer_Tnp_hAT"/>
    <property type="match status" value="1"/>
</dbReference>
<protein>
    <recommendedName>
        <fullName evidence="5">Repressor of the inhibitor of the protein kinase</fullName>
    </recommendedName>
</protein>
<dbReference type="EMBL" id="CAJOBH010070753">
    <property type="protein sequence ID" value="CAF4470762.1"/>
    <property type="molecule type" value="Genomic_DNA"/>
</dbReference>
<evidence type="ECO:0008006" key="5">
    <source>
        <dbReference type="Google" id="ProtNLM"/>
    </source>
</evidence>
<name>A0A8S2WZ70_9BILA</name>
<evidence type="ECO:0000313" key="3">
    <source>
        <dbReference type="EMBL" id="CAF4470762.1"/>
    </source>
</evidence>
<feature type="domain" description="DUF4371" evidence="2">
    <location>
        <begin position="29"/>
        <end position="193"/>
    </location>
</feature>
<proteinExistence type="predicted"/>
<gene>
    <name evidence="3" type="ORF">BYL167_LOCUS34652</name>
</gene>
<dbReference type="InterPro" id="IPR008906">
    <property type="entry name" value="HATC_C_dom"/>
</dbReference>
<accession>A0A8S2WZ70</accession>
<reference evidence="3" key="1">
    <citation type="submission" date="2021-02" db="EMBL/GenBank/DDBJ databases">
        <authorList>
            <person name="Nowell W R."/>
        </authorList>
    </citation>
    <scope>NUCLEOTIDE SEQUENCE</scope>
</reference>
<dbReference type="PANTHER" id="PTHR46289">
    <property type="entry name" value="52 KDA REPRESSOR OF THE INHIBITOR OF THE PROTEIN KINASE-LIKE PROTEIN-RELATED"/>
    <property type="match status" value="1"/>
</dbReference>
<dbReference type="InterPro" id="IPR052958">
    <property type="entry name" value="IFN-induced_PKR_regulator"/>
</dbReference>
<feature type="non-terminal residue" evidence="3">
    <location>
        <position position="1"/>
    </location>
</feature>
<sequence>VLMDKRAQNEIKENRARLRPIIETIIFCGKQNIALRGHRDDGNKIEENGIFSANDGNFRALLQYRIQSSDEVLRQHLEKCNKNASYISKTIQNQIISIIGELILKQIIEEVKQAHFYTVLLDETTDISNVEQASLCIRYILNEQIHEKFLMFIPVSDRSGACLANLIINTVLVLGLDLSFCVGQGYDGCSAMSVISDSCEIRSIQNTVGTIKEVYNFVRSSSVRSQIFEELSLEAYNRQTIILNENIKASSLQSSKSENSTIEVRSKKVKLANVCITRWVDRHIAIETFNSLFPVVVELLTNLMKMKDRESSVRSNLFYGAISSSEFLCSLPILNKLLSFTTNVARSLPNSKIDLMTCISNIEDILQGIQMKRNETDEEYKYLFEEAQDLAKYTETIIKMPRVVKRQINRDNIPASSAYEYFKLNVFIPLLDHFIVAIFIPLLDHFIVAIKDRFSEHVKKAAAISCLIPEHIADKSYDDLLPAIELYKKFLHCSTAQLETEFVLWKKRWTDIVTEDSFTSLSSYSGSNPNTVNMKRKEQVFLPDTIIDSYAACPEAFYPNIKVLLKIFATLPVTTATTERSFSVLKLLKTYLRSTMSETRLNGLAMMYIYRNMAVDIDAMIDEFAKSNRRLAF</sequence>
<dbReference type="InterPro" id="IPR012337">
    <property type="entry name" value="RNaseH-like_sf"/>
</dbReference>
<dbReference type="AlphaFoldDB" id="A0A8S2WZ70"/>
<dbReference type="Pfam" id="PF14291">
    <property type="entry name" value="DUF4371"/>
    <property type="match status" value="1"/>
</dbReference>
<dbReference type="InterPro" id="IPR025398">
    <property type="entry name" value="DUF4371"/>
</dbReference>
<evidence type="ECO:0000259" key="1">
    <source>
        <dbReference type="Pfam" id="PF05699"/>
    </source>
</evidence>
<evidence type="ECO:0000259" key="2">
    <source>
        <dbReference type="Pfam" id="PF14291"/>
    </source>
</evidence>
<organism evidence="3 4">
    <name type="scientific">Rotaria magnacalcarata</name>
    <dbReference type="NCBI Taxonomy" id="392030"/>
    <lineage>
        <taxon>Eukaryota</taxon>
        <taxon>Metazoa</taxon>
        <taxon>Spiralia</taxon>
        <taxon>Gnathifera</taxon>
        <taxon>Rotifera</taxon>
        <taxon>Eurotatoria</taxon>
        <taxon>Bdelloidea</taxon>
        <taxon>Philodinida</taxon>
        <taxon>Philodinidae</taxon>
        <taxon>Rotaria</taxon>
    </lineage>
</organism>
<dbReference type="SUPFAM" id="SSF53098">
    <property type="entry name" value="Ribonuclease H-like"/>
    <property type="match status" value="1"/>
</dbReference>